<dbReference type="EMBL" id="MT143947">
    <property type="protein sequence ID" value="QJH93117.1"/>
    <property type="molecule type" value="Genomic_DNA"/>
</dbReference>
<sequence length="116" mass="13736">MKCKHWKKIPSCCVGDLVCAFNLNGDFDSDNWNCYLMNQLRDIAEENKVWSDDQYCSIIPYGEGGRFAVLYWYKSRGKTEKFWIIGWDENQHTMIRKGTEFDALEIVNEHVKRDDL</sequence>
<evidence type="ECO:0000313" key="1">
    <source>
        <dbReference type="EMBL" id="QJH93117.1"/>
    </source>
</evidence>
<gene>
    <name evidence="1" type="ORF">MM171B02771_0008</name>
</gene>
<proteinExistence type="predicted"/>
<accession>A0A6M3X6K6</accession>
<organism evidence="1">
    <name type="scientific">viral metagenome</name>
    <dbReference type="NCBI Taxonomy" id="1070528"/>
    <lineage>
        <taxon>unclassified sequences</taxon>
        <taxon>metagenomes</taxon>
        <taxon>organismal metagenomes</taxon>
    </lineage>
</organism>
<name>A0A6M3X6K6_9ZZZZ</name>
<reference evidence="1" key="1">
    <citation type="submission" date="2020-03" db="EMBL/GenBank/DDBJ databases">
        <title>The deep terrestrial virosphere.</title>
        <authorList>
            <person name="Holmfeldt K."/>
            <person name="Nilsson E."/>
            <person name="Simone D."/>
            <person name="Lopez-Fernandez M."/>
            <person name="Wu X."/>
            <person name="de Brujin I."/>
            <person name="Lundin D."/>
            <person name="Andersson A."/>
            <person name="Bertilsson S."/>
            <person name="Dopson M."/>
        </authorList>
    </citation>
    <scope>NUCLEOTIDE SEQUENCE</scope>
    <source>
        <strain evidence="1">MM171B02771</strain>
    </source>
</reference>
<dbReference type="AlphaFoldDB" id="A0A6M3X6K6"/>
<protein>
    <submittedName>
        <fullName evidence="1">Uncharacterized protein</fullName>
    </submittedName>
</protein>